<dbReference type="EC" id="6.3.4.4" evidence="8 10"/>
<dbReference type="PROSITE" id="PS00513">
    <property type="entry name" value="ADENYLOSUCCIN_SYN_2"/>
    <property type="match status" value="1"/>
</dbReference>
<feature type="active site" description="Proton donor" evidence="8">
    <location>
        <position position="42"/>
    </location>
</feature>
<comment type="catalytic activity">
    <reaction evidence="8 10">
        <text>IMP + L-aspartate + GTP = N(6)-(1,2-dicarboxyethyl)-AMP + GDP + phosphate + 2 H(+)</text>
        <dbReference type="Rhea" id="RHEA:15753"/>
        <dbReference type="ChEBI" id="CHEBI:15378"/>
        <dbReference type="ChEBI" id="CHEBI:29991"/>
        <dbReference type="ChEBI" id="CHEBI:37565"/>
        <dbReference type="ChEBI" id="CHEBI:43474"/>
        <dbReference type="ChEBI" id="CHEBI:57567"/>
        <dbReference type="ChEBI" id="CHEBI:58053"/>
        <dbReference type="ChEBI" id="CHEBI:58189"/>
        <dbReference type="EC" id="6.3.4.4"/>
    </reaction>
</comment>
<dbReference type="PROSITE" id="PS01266">
    <property type="entry name" value="ADENYLOSUCCIN_SYN_1"/>
    <property type="match status" value="1"/>
</dbReference>
<dbReference type="PANTHER" id="PTHR11846:SF0">
    <property type="entry name" value="ADENYLOSUCCINATE SYNTHETASE"/>
    <property type="match status" value="1"/>
</dbReference>
<accession>A0A7C5QNQ8</accession>
<feature type="binding site" description="in other chain" evidence="8">
    <location>
        <position position="223"/>
    </location>
    <ligand>
        <name>IMP</name>
        <dbReference type="ChEBI" id="CHEBI:58053"/>
        <note>ligand shared between dimeric partners</note>
    </ligand>
</feature>
<evidence type="ECO:0000256" key="4">
    <source>
        <dbReference type="ARBA" id="ARBA00022741"/>
    </source>
</evidence>
<feature type="binding site" evidence="8">
    <location>
        <position position="289"/>
    </location>
    <ligand>
        <name>GTP</name>
        <dbReference type="ChEBI" id="CHEBI:37565"/>
    </ligand>
</feature>
<evidence type="ECO:0000256" key="3">
    <source>
        <dbReference type="ARBA" id="ARBA00022723"/>
    </source>
</evidence>
<keyword evidence="2 8" id="KW-0436">Ligase</keyword>
<dbReference type="PANTHER" id="PTHR11846">
    <property type="entry name" value="ADENYLOSUCCINATE SYNTHETASE"/>
    <property type="match status" value="1"/>
</dbReference>
<feature type="binding site" description="in other chain" evidence="8">
    <location>
        <position position="208"/>
    </location>
    <ligand>
        <name>IMP</name>
        <dbReference type="ChEBI" id="CHEBI:58053"/>
        <note>ligand shared between dimeric partners</note>
    </ligand>
</feature>
<evidence type="ECO:0000256" key="8">
    <source>
        <dbReference type="HAMAP-Rule" id="MF_00011"/>
    </source>
</evidence>
<dbReference type="AlphaFoldDB" id="A0A7C5QNQ8"/>
<dbReference type="InterPro" id="IPR042110">
    <property type="entry name" value="Adenylosuccinate_synth_dom2"/>
</dbReference>
<feature type="active site" evidence="9">
    <location>
        <position position="138"/>
    </location>
</feature>
<comment type="cofactor">
    <cofactor evidence="8">
        <name>Mg(2+)</name>
        <dbReference type="ChEBI" id="CHEBI:18420"/>
    </cofactor>
    <text evidence="8">Binds 1 Mg(2+) ion per subunit.</text>
</comment>
<feature type="active site" description="Proton acceptor" evidence="8">
    <location>
        <position position="14"/>
    </location>
</feature>
<dbReference type="UniPathway" id="UPA00075">
    <property type="reaction ID" value="UER00335"/>
</dbReference>
<dbReference type="GO" id="GO:0005737">
    <property type="term" value="C:cytoplasm"/>
    <property type="evidence" value="ECO:0007669"/>
    <property type="project" value="UniProtKB-SubCell"/>
</dbReference>
<dbReference type="InterPro" id="IPR001114">
    <property type="entry name" value="Adenylosuccinate_synthetase"/>
</dbReference>
<evidence type="ECO:0000313" key="11">
    <source>
        <dbReference type="EMBL" id="HHK68695.1"/>
    </source>
</evidence>
<dbReference type="Gene3D" id="3.40.440.10">
    <property type="entry name" value="Adenylosuccinate Synthetase, subunit A, domain 1"/>
    <property type="match status" value="1"/>
</dbReference>
<feature type="binding site" evidence="8">
    <location>
        <position position="141"/>
    </location>
    <ligand>
        <name>IMP</name>
        <dbReference type="ChEBI" id="CHEBI:58053"/>
        <note>ligand shared between dimeric partners</note>
    </ligand>
</feature>
<keyword evidence="3 8" id="KW-0479">Metal-binding</keyword>
<comment type="pathway">
    <text evidence="8 10">Purine metabolism; AMP biosynthesis via de novo pathway; AMP from IMP: step 1/2.</text>
</comment>
<dbReference type="SUPFAM" id="SSF52540">
    <property type="entry name" value="P-loop containing nucleoside triphosphate hydrolases"/>
    <property type="match status" value="1"/>
</dbReference>
<reference evidence="11" key="1">
    <citation type="journal article" date="2020" name="mSystems">
        <title>Genome- and Community-Level Interaction Insights into Carbon Utilization and Element Cycling Functions of Hydrothermarchaeota in Hydrothermal Sediment.</title>
        <authorList>
            <person name="Zhou Z."/>
            <person name="Liu Y."/>
            <person name="Xu W."/>
            <person name="Pan J."/>
            <person name="Luo Z.H."/>
            <person name="Li M."/>
        </authorList>
    </citation>
    <scope>NUCLEOTIDE SEQUENCE [LARGE SCALE GENOMIC DNA]</scope>
    <source>
        <strain evidence="11">SpSt-1056</strain>
    </source>
</reference>
<feature type="binding site" evidence="8">
    <location>
        <begin position="402"/>
        <end position="404"/>
    </location>
    <ligand>
        <name>GTP</name>
        <dbReference type="ChEBI" id="CHEBI:37565"/>
    </ligand>
</feature>
<proteinExistence type="inferred from homology"/>
<feature type="binding site" evidence="8">
    <location>
        <begin position="315"/>
        <end position="317"/>
    </location>
    <ligand>
        <name>GTP</name>
        <dbReference type="ChEBI" id="CHEBI:37565"/>
    </ligand>
</feature>
<evidence type="ECO:0000256" key="6">
    <source>
        <dbReference type="ARBA" id="ARBA00022842"/>
    </source>
</evidence>
<comment type="similarity">
    <text evidence="8 10">Belongs to the adenylosuccinate synthetase family.</text>
</comment>
<dbReference type="SMART" id="SM00788">
    <property type="entry name" value="Adenylsucc_synt"/>
    <property type="match status" value="1"/>
</dbReference>
<dbReference type="InterPro" id="IPR033128">
    <property type="entry name" value="Adenylosuccin_syn_Lys_AS"/>
</dbReference>
<feature type="binding site" evidence="8">
    <location>
        <position position="41"/>
    </location>
    <ligand>
        <name>Mg(2+)</name>
        <dbReference type="ChEBI" id="CHEBI:18420"/>
    </ligand>
</feature>
<organism evidence="11">
    <name type="scientific">Caldiarchaeum subterraneum</name>
    <dbReference type="NCBI Taxonomy" id="311458"/>
    <lineage>
        <taxon>Archaea</taxon>
        <taxon>Nitrososphaerota</taxon>
        <taxon>Candidatus Caldarchaeales</taxon>
        <taxon>Candidatus Caldarchaeaceae</taxon>
        <taxon>Candidatus Caldarchaeum</taxon>
    </lineage>
</organism>
<dbReference type="FunFam" id="3.90.170.10:FF:000001">
    <property type="entry name" value="Adenylosuccinate synthetase"/>
    <property type="match status" value="1"/>
</dbReference>
<feature type="binding site" description="in other chain" evidence="8">
    <location>
        <begin position="14"/>
        <end position="17"/>
    </location>
    <ligand>
        <name>IMP</name>
        <dbReference type="ChEBI" id="CHEBI:58053"/>
        <note>ligand shared between dimeric partners</note>
    </ligand>
</feature>
<dbReference type="GO" id="GO:0004019">
    <property type="term" value="F:adenylosuccinate synthase activity"/>
    <property type="evidence" value="ECO:0007669"/>
    <property type="project" value="UniProtKB-UniRule"/>
</dbReference>
<evidence type="ECO:0000256" key="5">
    <source>
        <dbReference type="ARBA" id="ARBA00022755"/>
    </source>
</evidence>
<dbReference type="GO" id="GO:0005525">
    <property type="term" value="F:GTP binding"/>
    <property type="evidence" value="ECO:0007669"/>
    <property type="project" value="UniProtKB-UniRule"/>
</dbReference>
<keyword evidence="6 8" id="KW-0460">Magnesium</keyword>
<gene>
    <name evidence="8" type="primary">purA</name>
    <name evidence="11" type="ORF">ENM11_06040</name>
</gene>
<name>A0A7C5QNQ8_CALS0</name>
<keyword evidence="4 8" id="KW-0547">Nucleotide-binding</keyword>
<dbReference type="GO" id="GO:0000287">
    <property type="term" value="F:magnesium ion binding"/>
    <property type="evidence" value="ECO:0007669"/>
    <property type="project" value="UniProtKB-UniRule"/>
</dbReference>
<keyword evidence="8" id="KW-0963">Cytoplasm</keyword>
<sequence length="414" mass="44646">MRKADIIIGLQWGDEGKGKISYVLSHDAEAVVRFQGGANAGHTVMVGGQRYKFNMLPAGCLAGPKPVIAAGCLLDVEAFERETSLLKKLGHPRQPLVSRSAQLILPFHRELDGRLEELRAGSAIGTTRRGIGPAYGDKMLRVGLRAGEIENTAVAVEKINFLKKLHGVESEADLNRIKKVLAPYLGDVELFLNELLDSGGRVVLEGAQGVLLDIDHGTYPYVTSSNTVAAAGCVSTGIPISKVGEIVGVMKAYTTRVGAGPFPTEVNGSLAERIREAGGEYGTTTGRPRRVGWLDIPALKYACMLNGVNNIAVTKLDVLDGISSVKVCVRYVVDGEETESFAHARHNLDAAKPVYVEFKGWNMGREGWLKAVRKGWEELPSAAREYLGWLEKTLKVEIGLVSVGEDASMVVKKA</sequence>
<dbReference type="Pfam" id="PF00709">
    <property type="entry name" value="Adenylsucc_synt"/>
    <property type="match status" value="1"/>
</dbReference>
<dbReference type="InterPro" id="IPR042109">
    <property type="entry name" value="Adenylosuccinate_synth_dom1"/>
</dbReference>
<feature type="binding site" description="in other chain" evidence="8">
    <location>
        <position position="127"/>
    </location>
    <ligand>
        <name>IMP</name>
        <dbReference type="ChEBI" id="CHEBI:58053"/>
        <note>ligand shared between dimeric partners</note>
    </ligand>
</feature>
<protein>
    <recommendedName>
        <fullName evidence="8 10">Adenylosuccinate synthetase</fullName>
        <shortName evidence="8">AMPSase</shortName>
        <shortName evidence="8">AdSS</shortName>
        <ecNumber evidence="8 10">6.3.4.4</ecNumber>
    </recommendedName>
    <alternativeName>
        <fullName evidence="8">IMP--aspartate ligase</fullName>
    </alternativeName>
</protein>
<evidence type="ECO:0000256" key="10">
    <source>
        <dbReference type="RuleBase" id="RU000520"/>
    </source>
</evidence>
<dbReference type="GO" id="GO:0044208">
    <property type="term" value="P:'de novo' AMP biosynthetic process"/>
    <property type="evidence" value="ECO:0007669"/>
    <property type="project" value="UniProtKB-UniRule"/>
</dbReference>
<keyword evidence="7 8" id="KW-0342">GTP-binding</keyword>
<feature type="binding site" evidence="8">
    <location>
        <begin position="283"/>
        <end position="289"/>
    </location>
    <ligand>
        <name>substrate</name>
    </ligand>
</feature>
<comment type="caution">
    <text evidence="11">The sequence shown here is derived from an EMBL/GenBank/DDBJ whole genome shotgun (WGS) entry which is preliminary data.</text>
</comment>
<dbReference type="Gene3D" id="1.10.300.10">
    <property type="entry name" value="Adenylosuccinate Synthetase, subunit A, domain 2"/>
    <property type="match status" value="1"/>
</dbReference>
<dbReference type="NCBIfam" id="TIGR00184">
    <property type="entry name" value="purA"/>
    <property type="match status" value="1"/>
</dbReference>
<dbReference type="InterPro" id="IPR018220">
    <property type="entry name" value="Adenylosuccin_syn_GTP-bd"/>
</dbReference>
<evidence type="ECO:0000256" key="2">
    <source>
        <dbReference type="ARBA" id="ARBA00022598"/>
    </source>
</evidence>
<feature type="binding site" description="in other chain" evidence="8">
    <location>
        <begin position="39"/>
        <end position="42"/>
    </location>
    <ligand>
        <name>IMP</name>
        <dbReference type="ChEBI" id="CHEBI:58053"/>
        <note>ligand shared between dimeric partners</note>
    </ligand>
</feature>
<comment type="subunit">
    <text evidence="1 8">Homodimer.</text>
</comment>
<feature type="binding site" evidence="8">
    <location>
        <begin position="41"/>
        <end position="43"/>
    </location>
    <ligand>
        <name>GTP</name>
        <dbReference type="ChEBI" id="CHEBI:37565"/>
    </ligand>
</feature>
<dbReference type="GO" id="GO:0046040">
    <property type="term" value="P:IMP metabolic process"/>
    <property type="evidence" value="ECO:0007669"/>
    <property type="project" value="TreeGrafter"/>
</dbReference>
<feature type="binding site" description="in other chain" evidence="8">
    <location>
        <position position="287"/>
    </location>
    <ligand>
        <name>IMP</name>
        <dbReference type="ChEBI" id="CHEBI:58053"/>
        <note>ligand shared between dimeric partners</note>
    </ligand>
</feature>
<dbReference type="HAMAP" id="MF_00011">
    <property type="entry name" value="Adenylosucc_synth"/>
    <property type="match status" value="1"/>
</dbReference>
<comment type="function">
    <text evidence="8">Plays an important role in the de novo pathway of purine nucleotide biosynthesis. Catalyzes the first committed step in the biosynthesis of AMP from IMP.</text>
</comment>
<dbReference type="InterPro" id="IPR042111">
    <property type="entry name" value="Adenylosuccinate_synth_dom3"/>
</dbReference>
<comment type="subcellular location">
    <subcellularLocation>
        <location evidence="8">Cytoplasm</location>
    </subcellularLocation>
</comment>
<evidence type="ECO:0000256" key="1">
    <source>
        <dbReference type="ARBA" id="ARBA00011738"/>
    </source>
</evidence>
<dbReference type="InterPro" id="IPR027417">
    <property type="entry name" value="P-loop_NTPase"/>
</dbReference>
<dbReference type="Gene3D" id="3.90.170.10">
    <property type="entry name" value="Adenylosuccinate Synthetase, subunit A, domain 3"/>
    <property type="match status" value="1"/>
</dbReference>
<dbReference type="CDD" id="cd03108">
    <property type="entry name" value="AdSS"/>
    <property type="match status" value="1"/>
</dbReference>
<evidence type="ECO:0000256" key="9">
    <source>
        <dbReference type="PROSITE-ProRule" id="PRU10134"/>
    </source>
</evidence>
<dbReference type="EMBL" id="DRWN01000050">
    <property type="protein sequence ID" value="HHK68695.1"/>
    <property type="molecule type" value="Genomic_DNA"/>
</dbReference>
<evidence type="ECO:0000256" key="7">
    <source>
        <dbReference type="ARBA" id="ARBA00023134"/>
    </source>
</evidence>
<dbReference type="NCBIfam" id="NF002223">
    <property type="entry name" value="PRK01117.1"/>
    <property type="match status" value="1"/>
</dbReference>
<keyword evidence="5 8" id="KW-0658">Purine biosynthesis</keyword>
<feature type="binding site" evidence="8">
    <location>
        <begin position="13"/>
        <end position="19"/>
    </location>
    <ligand>
        <name>GTP</name>
        <dbReference type="ChEBI" id="CHEBI:37565"/>
    </ligand>
</feature>
<feature type="binding site" evidence="8">
    <location>
        <position position="14"/>
    </location>
    <ligand>
        <name>Mg(2+)</name>
        <dbReference type="ChEBI" id="CHEBI:18420"/>
    </ligand>
</feature>